<evidence type="ECO:0000313" key="13">
    <source>
        <dbReference type="Proteomes" id="UP001343724"/>
    </source>
</evidence>
<dbReference type="InterPro" id="IPR013221">
    <property type="entry name" value="Mur_ligase_cen"/>
</dbReference>
<dbReference type="Pfam" id="PF02875">
    <property type="entry name" value="Mur_ligase_C"/>
    <property type="match status" value="1"/>
</dbReference>
<sequence>MERENNLSGDIGPDASDAFDPVAWINTPRWQASRLGLERVRDLLDRMGRPQDALRFIHVAGTNGKGSTCAYLASILQTAGYKVGLFTSPFIERFEERIRMNGANITDEELLRAVAAVRPAAEAVEAACGDHPTEFELMAAVAFEHFRACGCDIVVLEVGLGGRLDATNVIDAPEVSVICRIGLDHTDLLGDTLAAVAGEKAGIVKHGAPVVSWPQEPEAMAVIERIARERECVLTAPDFSELSVAPLAGVALRRFSWKRRDFETRLLASYQPYNAAVALTAIEVLRERGWGISEDAAFAGIAQAAWPARFEVAGTDPLTIIDGGHNPQGAEALADSLDDLLGDAGRNTVDFVMGVLADKNYPAMIRAVAPWARSFRTYTPPTPRALAAEDLASCIREVLAEWGESAEVVPCPSAADALASARQAATASDRETAAPSSAPAFAHEVGAPSSAPAFAHETGAPALFREAALEIARESAPSGTVVAFGTLYAIADLKKALICRTMAPEWQKSAI</sequence>
<evidence type="ECO:0000256" key="8">
    <source>
        <dbReference type="ARBA" id="ARBA00030592"/>
    </source>
</evidence>
<keyword evidence="7" id="KW-0460">Magnesium</keyword>
<evidence type="ECO:0000256" key="1">
    <source>
        <dbReference type="ARBA" id="ARBA00008276"/>
    </source>
</evidence>
<keyword evidence="6" id="KW-0067">ATP-binding</keyword>
<feature type="domain" description="Mur ligase C-terminal" evidence="10">
    <location>
        <begin position="309"/>
        <end position="429"/>
    </location>
</feature>
<dbReference type="InterPro" id="IPR004101">
    <property type="entry name" value="Mur_ligase_C"/>
</dbReference>
<dbReference type="Gene3D" id="3.90.190.20">
    <property type="entry name" value="Mur ligase, C-terminal domain"/>
    <property type="match status" value="1"/>
</dbReference>
<evidence type="ECO:0000256" key="4">
    <source>
        <dbReference type="ARBA" id="ARBA00022723"/>
    </source>
</evidence>
<dbReference type="PROSITE" id="PS01011">
    <property type="entry name" value="FOLYLPOLYGLU_SYNT_1"/>
    <property type="match status" value="1"/>
</dbReference>
<evidence type="ECO:0000256" key="3">
    <source>
        <dbReference type="ARBA" id="ARBA00022598"/>
    </source>
</evidence>
<dbReference type="Pfam" id="PF08245">
    <property type="entry name" value="Mur_ligase_M"/>
    <property type="match status" value="1"/>
</dbReference>
<dbReference type="InterPro" id="IPR001645">
    <property type="entry name" value="Folylpolyglutamate_synth"/>
</dbReference>
<keyword evidence="4" id="KW-0479">Metal-binding</keyword>
<evidence type="ECO:0000259" key="11">
    <source>
        <dbReference type="Pfam" id="PF08245"/>
    </source>
</evidence>
<dbReference type="Gene3D" id="3.40.1190.10">
    <property type="entry name" value="Mur-like, catalytic domain"/>
    <property type="match status" value="1"/>
</dbReference>
<dbReference type="EMBL" id="JAYMFH010000005">
    <property type="protein sequence ID" value="MEC4294716.1"/>
    <property type="molecule type" value="Genomic_DNA"/>
</dbReference>
<evidence type="ECO:0000313" key="12">
    <source>
        <dbReference type="EMBL" id="MEC4294716.1"/>
    </source>
</evidence>
<protein>
    <recommendedName>
        <fullName evidence="2">tetrahydrofolate synthase</fullName>
        <ecNumber evidence="2">6.3.2.17</ecNumber>
    </recommendedName>
    <alternativeName>
        <fullName evidence="8">Tetrahydrofolylpolyglutamate synthase</fullName>
    </alternativeName>
</protein>
<dbReference type="SUPFAM" id="SSF53623">
    <property type="entry name" value="MurD-like peptide ligases, catalytic domain"/>
    <property type="match status" value="1"/>
</dbReference>
<evidence type="ECO:0000256" key="7">
    <source>
        <dbReference type="ARBA" id="ARBA00022842"/>
    </source>
</evidence>
<name>A0ABU6IXY2_9ACTN</name>
<keyword evidence="3 12" id="KW-0436">Ligase</keyword>
<accession>A0ABU6IXY2</accession>
<dbReference type="InterPro" id="IPR036565">
    <property type="entry name" value="Mur-like_cat_sf"/>
</dbReference>
<dbReference type="InterPro" id="IPR018109">
    <property type="entry name" value="Folylpolyglutamate_synth_CS"/>
</dbReference>
<dbReference type="PROSITE" id="PS01012">
    <property type="entry name" value="FOLYLPOLYGLU_SYNT_2"/>
    <property type="match status" value="1"/>
</dbReference>
<dbReference type="RefSeq" id="WP_326454548.1">
    <property type="nucleotide sequence ID" value="NZ_JAYMFH010000005.1"/>
</dbReference>
<dbReference type="NCBIfam" id="TIGR01499">
    <property type="entry name" value="folC"/>
    <property type="match status" value="1"/>
</dbReference>
<evidence type="ECO:0000256" key="6">
    <source>
        <dbReference type="ARBA" id="ARBA00022840"/>
    </source>
</evidence>
<dbReference type="Proteomes" id="UP001343724">
    <property type="component" value="Unassembled WGS sequence"/>
</dbReference>
<keyword evidence="5" id="KW-0547">Nucleotide-binding</keyword>
<organism evidence="12 13">
    <name type="scientific">Adlercreutzia shanghongiae</name>
    <dbReference type="NCBI Taxonomy" id="3111773"/>
    <lineage>
        <taxon>Bacteria</taxon>
        <taxon>Bacillati</taxon>
        <taxon>Actinomycetota</taxon>
        <taxon>Coriobacteriia</taxon>
        <taxon>Eggerthellales</taxon>
        <taxon>Eggerthellaceae</taxon>
        <taxon>Adlercreutzia</taxon>
    </lineage>
</organism>
<feature type="domain" description="Mur ligase central" evidence="11">
    <location>
        <begin position="59"/>
        <end position="281"/>
    </location>
</feature>
<dbReference type="InterPro" id="IPR036615">
    <property type="entry name" value="Mur_ligase_C_dom_sf"/>
</dbReference>
<dbReference type="SUPFAM" id="SSF53244">
    <property type="entry name" value="MurD-like peptide ligases, peptide-binding domain"/>
    <property type="match status" value="1"/>
</dbReference>
<comment type="catalytic activity">
    <reaction evidence="9">
        <text>(6S)-5,6,7,8-tetrahydrofolyl-(gamma-L-Glu)(n) + L-glutamate + ATP = (6S)-5,6,7,8-tetrahydrofolyl-(gamma-L-Glu)(n+1) + ADP + phosphate + H(+)</text>
        <dbReference type="Rhea" id="RHEA:10580"/>
        <dbReference type="Rhea" id="RHEA-COMP:14738"/>
        <dbReference type="Rhea" id="RHEA-COMP:14740"/>
        <dbReference type="ChEBI" id="CHEBI:15378"/>
        <dbReference type="ChEBI" id="CHEBI:29985"/>
        <dbReference type="ChEBI" id="CHEBI:30616"/>
        <dbReference type="ChEBI" id="CHEBI:43474"/>
        <dbReference type="ChEBI" id="CHEBI:141005"/>
        <dbReference type="ChEBI" id="CHEBI:456216"/>
        <dbReference type="EC" id="6.3.2.17"/>
    </reaction>
</comment>
<comment type="similarity">
    <text evidence="1">Belongs to the folylpolyglutamate synthase family.</text>
</comment>
<evidence type="ECO:0000256" key="2">
    <source>
        <dbReference type="ARBA" id="ARBA00013025"/>
    </source>
</evidence>
<evidence type="ECO:0000256" key="5">
    <source>
        <dbReference type="ARBA" id="ARBA00022741"/>
    </source>
</evidence>
<proteinExistence type="inferred from homology"/>
<comment type="caution">
    <text evidence="12">The sequence shown here is derived from an EMBL/GenBank/DDBJ whole genome shotgun (WGS) entry which is preliminary data.</text>
</comment>
<reference evidence="12 13" key="1">
    <citation type="submission" date="2024-01" db="EMBL/GenBank/DDBJ databases">
        <title>novel species in genus Adlercreutzia.</title>
        <authorList>
            <person name="Liu X."/>
        </authorList>
    </citation>
    <scope>NUCLEOTIDE SEQUENCE [LARGE SCALE GENOMIC DNA]</scope>
    <source>
        <strain evidence="12 13">R22</strain>
    </source>
</reference>
<evidence type="ECO:0000256" key="9">
    <source>
        <dbReference type="ARBA" id="ARBA00047493"/>
    </source>
</evidence>
<evidence type="ECO:0000259" key="10">
    <source>
        <dbReference type="Pfam" id="PF02875"/>
    </source>
</evidence>
<gene>
    <name evidence="12" type="ORF">VJ920_05295</name>
</gene>
<dbReference type="GO" id="GO:0016874">
    <property type="term" value="F:ligase activity"/>
    <property type="evidence" value="ECO:0007669"/>
    <property type="project" value="UniProtKB-KW"/>
</dbReference>
<dbReference type="PANTHER" id="PTHR11136">
    <property type="entry name" value="FOLYLPOLYGLUTAMATE SYNTHASE-RELATED"/>
    <property type="match status" value="1"/>
</dbReference>
<keyword evidence="13" id="KW-1185">Reference proteome</keyword>
<dbReference type="EC" id="6.3.2.17" evidence="2"/>
<dbReference type="PANTHER" id="PTHR11136:SF0">
    <property type="entry name" value="DIHYDROFOLATE SYNTHETASE-RELATED"/>
    <property type="match status" value="1"/>
</dbReference>